<reference evidence="1" key="2">
    <citation type="submission" date="2020-06" db="EMBL/GenBank/DDBJ databases">
        <title>Helianthus annuus Genome sequencing and assembly Release 2.</title>
        <authorList>
            <person name="Gouzy J."/>
            <person name="Langlade N."/>
            <person name="Munos S."/>
        </authorList>
    </citation>
    <scope>NUCLEOTIDE SEQUENCE</scope>
    <source>
        <tissue evidence="1">Leaves</tissue>
    </source>
</reference>
<sequence length="65" mass="7576">MCLVVEVSTSKTGKHVLQTGLYRRFAEESDEFEEFGAKRAKIRDLEFVFRSEGFRFNATLCCLFM</sequence>
<gene>
    <name evidence="1" type="ORF">HanXRQr2_Chr12g0532601</name>
</gene>
<evidence type="ECO:0000313" key="1">
    <source>
        <dbReference type="EMBL" id="KAF5777176.1"/>
    </source>
</evidence>
<comment type="caution">
    <text evidence="1">The sequence shown here is derived from an EMBL/GenBank/DDBJ whole genome shotgun (WGS) entry which is preliminary data.</text>
</comment>
<keyword evidence="2" id="KW-1185">Reference proteome</keyword>
<name>A0A9K3HF42_HELAN</name>
<evidence type="ECO:0000313" key="2">
    <source>
        <dbReference type="Proteomes" id="UP000215914"/>
    </source>
</evidence>
<organism evidence="1 2">
    <name type="scientific">Helianthus annuus</name>
    <name type="common">Common sunflower</name>
    <dbReference type="NCBI Taxonomy" id="4232"/>
    <lineage>
        <taxon>Eukaryota</taxon>
        <taxon>Viridiplantae</taxon>
        <taxon>Streptophyta</taxon>
        <taxon>Embryophyta</taxon>
        <taxon>Tracheophyta</taxon>
        <taxon>Spermatophyta</taxon>
        <taxon>Magnoliopsida</taxon>
        <taxon>eudicotyledons</taxon>
        <taxon>Gunneridae</taxon>
        <taxon>Pentapetalae</taxon>
        <taxon>asterids</taxon>
        <taxon>campanulids</taxon>
        <taxon>Asterales</taxon>
        <taxon>Asteraceae</taxon>
        <taxon>Asteroideae</taxon>
        <taxon>Heliantheae alliance</taxon>
        <taxon>Heliantheae</taxon>
        <taxon>Helianthus</taxon>
    </lineage>
</organism>
<dbReference type="Gramene" id="mRNA:HanXRQr2_Chr12g0532601">
    <property type="protein sequence ID" value="mRNA:HanXRQr2_Chr12g0532601"/>
    <property type="gene ID" value="HanXRQr2_Chr12g0532601"/>
</dbReference>
<dbReference type="AlphaFoldDB" id="A0A9K3HF42"/>
<reference evidence="1" key="1">
    <citation type="journal article" date="2017" name="Nature">
        <title>The sunflower genome provides insights into oil metabolism, flowering and Asterid evolution.</title>
        <authorList>
            <person name="Badouin H."/>
            <person name="Gouzy J."/>
            <person name="Grassa C.J."/>
            <person name="Murat F."/>
            <person name="Staton S.E."/>
            <person name="Cottret L."/>
            <person name="Lelandais-Briere C."/>
            <person name="Owens G.L."/>
            <person name="Carrere S."/>
            <person name="Mayjonade B."/>
            <person name="Legrand L."/>
            <person name="Gill N."/>
            <person name="Kane N.C."/>
            <person name="Bowers J.E."/>
            <person name="Hubner S."/>
            <person name="Bellec A."/>
            <person name="Berard A."/>
            <person name="Berges H."/>
            <person name="Blanchet N."/>
            <person name="Boniface M.C."/>
            <person name="Brunel D."/>
            <person name="Catrice O."/>
            <person name="Chaidir N."/>
            <person name="Claudel C."/>
            <person name="Donnadieu C."/>
            <person name="Faraut T."/>
            <person name="Fievet G."/>
            <person name="Helmstetter N."/>
            <person name="King M."/>
            <person name="Knapp S.J."/>
            <person name="Lai Z."/>
            <person name="Le Paslier M.C."/>
            <person name="Lippi Y."/>
            <person name="Lorenzon L."/>
            <person name="Mandel J.R."/>
            <person name="Marage G."/>
            <person name="Marchand G."/>
            <person name="Marquand E."/>
            <person name="Bret-Mestries E."/>
            <person name="Morien E."/>
            <person name="Nambeesan S."/>
            <person name="Nguyen T."/>
            <person name="Pegot-Espagnet P."/>
            <person name="Pouilly N."/>
            <person name="Raftis F."/>
            <person name="Sallet E."/>
            <person name="Schiex T."/>
            <person name="Thomas J."/>
            <person name="Vandecasteele C."/>
            <person name="Vares D."/>
            <person name="Vear F."/>
            <person name="Vautrin S."/>
            <person name="Crespi M."/>
            <person name="Mangin B."/>
            <person name="Burke J.M."/>
            <person name="Salse J."/>
            <person name="Munos S."/>
            <person name="Vincourt P."/>
            <person name="Rieseberg L.H."/>
            <person name="Langlade N.B."/>
        </authorList>
    </citation>
    <scope>NUCLEOTIDE SEQUENCE</scope>
    <source>
        <tissue evidence="1">Leaves</tissue>
    </source>
</reference>
<proteinExistence type="predicted"/>
<dbReference type="EMBL" id="MNCJ02000327">
    <property type="protein sequence ID" value="KAF5777176.1"/>
    <property type="molecule type" value="Genomic_DNA"/>
</dbReference>
<protein>
    <submittedName>
        <fullName evidence="1">Uncharacterized protein</fullName>
    </submittedName>
</protein>
<accession>A0A9K3HF42</accession>
<dbReference type="Proteomes" id="UP000215914">
    <property type="component" value="Unassembled WGS sequence"/>
</dbReference>